<evidence type="ECO:0000313" key="2">
    <source>
        <dbReference type="Proteomes" id="UP001596166"/>
    </source>
</evidence>
<evidence type="ECO:0000313" key="1">
    <source>
        <dbReference type="EMBL" id="MFC5358047.1"/>
    </source>
</evidence>
<sequence length="229" mass="23929">MQPDQLPDSYKGGRLLYRWAWVEIVPAVLDPATGDELEPAVFGPRCPEPPLDVFAATPEEIEAALAGNAEVRALVVAALPPAKPIVVSEFDAEGNLIGEREVTPEPPAAPVVPLEVLKAAAVDLINARVGDLRGLHITVTVGQSATYLEKQDEAARHAAGDSGPFPYLSAEASATGSTLNDVAALVGATATAWTAVNADLEGKRRAAVEAVKAAETPVQVFQACTHLRS</sequence>
<organism evidence="1 2">
    <name type="scientific">Azospirillum himalayense</name>
    <dbReference type="NCBI Taxonomy" id="654847"/>
    <lineage>
        <taxon>Bacteria</taxon>
        <taxon>Pseudomonadati</taxon>
        <taxon>Pseudomonadota</taxon>
        <taxon>Alphaproteobacteria</taxon>
        <taxon>Rhodospirillales</taxon>
        <taxon>Azospirillaceae</taxon>
        <taxon>Azospirillum</taxon>
    </lineage>
</organism>
<proteinExistence type="predicted"/>
<gene>
    <name evidence="1" type="ORF">ACFPMG_23965</name>
</gene>
<comment type="caution">
    <text evidence="1">The sequence shown here is derived from an EMBL/GenBank/DDBJ whole genome shotgun (WGS) entry which is preliminary data.</text>
</comment>
<accession>A0ABW0GAD8</accession>
<keyword evidence="2" id="KW-1185">Reference proteome</keyword>
<evidence type="ECO:0008006" key="3">
    <source>
        <dbReference type="Google" id="ProtNLM"/>
    </source>
</evidence>
<dbReference type="Proteomes" id="UP001596166">
    <property type="component" value="Unassembled WGS sequence"/>
</dbReference>
<protein>
    <recommendedName>
        <fullName evidence="3">Phage tail protein</fullName>
    </recommendedName>
</protein>
<dbReference type="RefSeq" id="WP_376997731.1">
    <property type="nucleotide sequence ID" value="NZ_JBHSLC010000081.1"/>
</dbReference>
<dbReference type="EMBL" id="JBHSLC010000081">
    <property type="protein sequence ID" value="MFC5358047.1"/>
    <property type="molecule type" value="Genomic_DNA"/>
</dbReference>
<name>A0ABW0GAD8_9PROT</name>
<reference evidence="2" key="1">
    <citation type="journal article" date="2019" name="Int. J. Syst. Evol. Microbiol.">
        <title>The Global Catalogue of Microorganisms (GCM) 10K type strain sequencing project: providing services to taxonomists for standard genome sequencing and annotation.</title>
        <authorList>
            <consortium name="The Broad Institute Genomics Platform"/>
            <consortium name="The Broad Institute Genome Sequencing Center for Infectious Disease"/>
            <person name="Wu L."/>
            <person name="Ma J."/>
        </authorList>
    </citation>
    <scope>NUCLEOTIDE SEQUENCE [LARGE SCALE GENOMIC DNA]</scope>
    <source>
        <strain evidence="2">CCUG 58760</strain>
    </source>
</reference>